<dbReference type="EMBL" id="CAJGYM010000166">
    <property type="protein sequence ID" value="CAD6199316.1"/>
    <property type="molecule type" value="Genomic_DNA"/>
</dbReference>
<gene>
    <name evidence="2" type="ORF">CAUJ_LOCUS15219</name>
</gene>
<organism evidence="2 3">
    <name type="scientific">Caenorhabditis auriculariae</name>
    <dbReference type="NCBI Taxonomy" id="2777116"/>
    <lineage>
        <taxon>Eukaryota</taxon>
        <taxon>Metazoa</taxon>
        <taxon>Ecdysozoa</taxon>
        <taxon>Nematoda</taxon>
        <taxon>Chromadorea</taxon>
        <taxon>Rhabditida</taxon>
        <taxon>Rhabditina</taxon>
        <taxon>Rhabditomorpha</taxon>
        <taxon>Rhabditoidea</taxon>
        <taxon>Rhabditidae</taxon>
        <taxon>Peloderinae</taxon>
        <taxon>Caenorhabditis</taxon>
    </lineage>
</organism>
<evidence type="ECO:0000313" key="2">
    <source>
        <dbReference type="EMBL" id="CAD6199316.1"/>
    </source>
</evidence>
<keyword evidence="1" id="KW-1133">Transmembrane helix</keyword>
<keyword evidence="1" id="KW-0812">Transmembrane</keyword>
<keyword evidence="1" id="KW-0472">Membrane</keyword>
<reference evidence="2" key="1">
    <citation type="submission" date="2020-10" db="EMBL/GenBank/DDBJ databases">
        <authorList>
            <person name="Kikuchi T."/>
        </authorList>
    </citation>
    <scope>NUCLEOTIDE SEQUENCE</scope>
    <source>
        <strain evidence="2">NKZ352</strain>
    </source>
</reference>
<evidence type="ECO:0000313" key="3">
    <source>
        <dbReference type="Proteomes" id="UP000835052"/>
    </source>
</evidence>
<protein>
    <recommendedName>
        <fullName evidence="4">DUF281 domain-containing protein</fullName>
    </recommendedName>
</protein>
<feature type="transmembrane region" description="Helical" evidence="1">
    <location>
        <begin position="184"/>
        <end position="203"/>
    </location>
</feature>
<comment type="caution">
    <text evidence="2">The sequence shown here is derived from an EMBL/GenBank/DDBJ whole genome shotgun (WGS) entry which is preliminary data.</text>
</comment>
<sequence length="332" mass="36958">MRRALILLIYGSFGNDNFHDPHYYHPNLDQLHIDDKHFNHFNLHYVQIHQLIFDFDVEQLKHLYFKLHFQFNFNNTKIHHIHHFDIDSFDLHNEPLNFHDLEQLHLLHNVADYHGMYDPDNASWRQKTEIVDGCVRMTATCTAMPNCFAVVSTISTTGDDFQMIVGSPTASFPFDCNGAGRLEVMGVFVATTVLLLTFFFVSISPIRNGLACMQTVPSSTTTSTSTTTEPPALSCTSCSTDLLTHPPEPTRQERLPTLITGTTADGCVQVSAICAPPPDCAVIFTAYLLDGSFESVADGFEETTVPLVCNGQGQLTVAGVAVNGIYCTDLCF</sequence>
<keyword evidence="3" id="KW-1185">Reference proteome</keyword>
<name>A0A8S1HZU8_9PELO</name>
<evidence type="ECO:0000256" key="1">
    <source>
        <dbReference type="SAM" id="Phobius"/>
    </source>
</evidence>
<dbReference type="Proteomes" id="UP000835052">
    <property type="component" value="Unassembled WGS sequence"/>
</dbReference>
<evidence type="ECO:0008006" key="4">
    <source>
        <dbReference type="Google" id="ProtNLM"/>
    </source>
</evidence>
<accession>A0A8S1HZU8</accession>
<proteinExistence type="predicted"/>
<dbReference type="AlphaFoldDB" id="A0A8S1HZU8"/>